<reference evidence="5 6" key="1">
    <citation type="submission" date="2019-08" db="EMBL/GenBank/DDBJ databases">
        <title>In-depth cultivation of the pig gut microbiome towards novel bacterial diversity and tailored functional studies.</title>
        <authorList>
            <person name="Wylensek D."/>
            <person name="Hitch T.C.A."/>
            <person name="Clavel T."/>
        </authorList>
    </citation>
    <scope>NUCLEOTIDE SEQUENCE [LARGE SCALE GENOMIC DNA]</scope>
    <source>
        <strain evidence="5 6">68-1-5</strain>
    </source>
</reference>
<dbReference type="Pfam" id="PF00005">
    <property type="entry name" value="ABC_tran"/>
    <property type="match status" value="1"/>
</dbReference>
<evidence type="ECO:0000313" key="6">
    <source>
        <dbReference type="Proteomes" id="UP000434409"/>
    </source>
</evidence>
<dbReference type="CDD" id="cd03230">
    <property type="entry name" value="ABC_DR_subfamily_A"/>
    <property type="match status" value="1"/>
</dbReference>
<proteinExistence type="predicted"/>
<dbReference type="SMART" id="SM00382">
    <property type="entry name" value="AAA"/>
    <property type="match status" value="1"/>
</dbReference>
<comment type="caution">
    <text evidence="5">The sequence shown here is derived from an EMBL/GenBank/DDBJ whole genome shotgun (WGS) entry which is preliminary data.</text>
</comment>
<keyword evidence="2" id="KW-0547">Nucleotide-binding</keyword>
<gene>
    <name evidence="5" type="ORF">FYJ34_05080</name>
</gene>
<dbReference type="InterPro" id="IPR003439">
    <property type="entry name" value="ABC_transporter-like_ATP-bd"/>
</dbReference>
<keyword evidence="1" id="KW-0813">Transport</keyword>
<keyword evidence="6" id="KW-1185">Reference proteome</keyword>
<feature type="domain" description="ABC transporter" evidence="4">
    <location>
        <begin position="1"/>
        <end position="235"/>
    </location>
</feature>
<name>A0A6N7US63_9FIRM</name>
<organism evidence="5 6">
    <name type="scientific">Suipraeoptans intestinalis</name>
    <dbReference type="NCBI Taxonomy" id="2606628"/>
    <lineage>
        <taxon>Bacteria</taxon>
        <taxon>Bacillati</taxon>
        <taxon>Bacillota</taxon>
        <taxon>Clostridia</taxon>
        <taxon>Lachnospirales</taxon>
        <taxon>Lachnospiraceae</taxon>
        <taxon>Suipraeoptans</taxon>
    </lineage>
</organism>
<dbReference type="RefSeq" id="WP_154476751.1">
    <property type="nucleotide sequence ID" value="NZ_VULY01000018.1"/>
</dbReference>
<evidence type="ECO:0000256" key="2">
    <source>
        <dbReference type="ARBA" id="ARBA00022741"/>
    </source>
</evidence>
<dbReference type="PROSITE" id="PS00211">
    <property type="entry name" value="ABC_TRANSPORTER_1"/>
    <property type="match status" value="1"/>
</dbReference>
<evidence type="ECO:0000259" key="4">
    <source>
        <dbReference type="PROSITE" id="PS50893"/>
    </source>
</evidence>
<dbReference type="InterPro" id="IPR051782">
    <property type="entry name" value="ABC_Transporter_VariousFunc"/>
</dbReference>
<dbReference type="SUPFAM" id="SSF52540">
    <property type="entry name" value="P-loop containing nucleoside triphosphate hydrolases"/>
    <property type="match status" value="1"/>
</dbReference>
<evidence type="ECO:0000256" key="3">
    <source>
        <dbReference type="ARBA" id="ARBA00022840"/>
    </source>
</evidence>
<dbReference type="Gene3D" id="3.40.50.300">
    <property type="entry name" value="P-loop containing nucleotide triphosphate hydrolases"/>
    <property type="match status" value="1"/>
</dbReference>
<keyword evidence="3 5" id="KW-0067">ATP-binding</keyword>
<dbReference type="Proteomes" id="UP000434409">
    <property type="component" value="Unassembled WGS sequence"/>
</dbReference>
<dbReference type="AlphaFoldDB" id="A0A6N7US63"/>
<protein>
    <submittedName>
        <fullName evidence="5">ABC transporter ATP-binding protein</fullName>
    </submittedName>
</protein>
<dbReference type="PANTHER" id="PTHR42939:SF3">
    <property type="entry name" value="ABC TRANSPORTER ATP-BINDING COMPONENT"/>
    <property type="match status" value="1"/>
</dbReference>
<dbReference type="GO" id="GO:0016887">
    <property type="term" value="F:ATP hydrolysis activity"/>
    <property type="evidence" value="ECO:0007669"/>
    <property type="project" value="InterPro"/>
</dbReference>
<evidence type="ECO:0000313" key="5">
    <source>
        <dbReference type="EMBL" id="MSR93651.1"/>
    </source>
</evidence>
<accession>A0A6N7US63</accession>
<dbReference type="PROSITE" id="PS50893">
    <property type="entry name" value="ABC_TRANSPORTER_2"/>
    <property type="match status" value="1"/>
</dbReference>
<dbReference type="InterPro" id="IPR027417">
    <property type="entry name" value="P-loop_NTPase"/>
</dbReference>
<evidence type="ECO:0000256" key="1">
    <source>
        <dbReference type="ARBA" id="ARBA00022448"/>
    </source>
</evidence>
<dbReference type="EMBL" id="VULY01000018">
    <property type="protein sequence ID" value="MSR93651.1"/>
    <property type="molecule type" value="Genomic_DNA"/>
</dbReference>
<dbReference type="GO" id="GO:0005524">
    <property type="term" value="F:ATP binding"/>
    <property type="evidence" value="ECO:0007669"/>
    <property type="project" value="UniProtKB-KW"/>
</dbReference>
<dbReference type="PANTHER" id="PTHR42939">
    <property type="entry name" value="ABC TRANSPORTER ATP-BINDING PROTEIN ALBC-RELATED"/>
    <property type="match status" value="1"/>
</dbReference>
<dbReference type="InterPro" id="IPR017871">
    <property type="entry name" value="ABC_transporter-like_CS"/>
</dbReference>
<dbReference type="InterPro" id="IPR003593">
    <property type="entry name" value="AAA+_ATPase"/>
</dbReference>
<sequence>MENNNLIIEINNLCKSYRSFKLNDISFSLSRGEVVGLIGPNGAGKSTLIKLILNIVESDSGEVIFLGEDISNSKNPLYKEKIGYVGEYIDYFPNQKIKNIKRFYQMYFQDWDEQIYQYLFNDVFELSGDMKIKELSKGMRVKFSLALALSHNPKLLIMDEPTSGLDPIVRSKILKILRAYSKENGTAILFSSHITEDMNKIADKLIFLNHGKILGKCQMDEMKKKKCKIDEYLERLIGNEESKYEKNLF</sequence>